<organism evidence="2 3">
    <name type="scientific">Parvibium lacunae</name>
    <dbReference type="NCBI Taxonomy" id="1888893"/>
    <lineage>
        <taxon>Bacteria</taxon>
        <taxon>Pseudomonadati</taxon>
        <taxon>Pseudomonadota</taxon>
        <taxon>Betaproteobacteria</taxon>
        <taxon>Burkholderiales</taxon>
        <taxon>Alcaligenaceae</taxon>
        <taxon>Parvibium</taxon>
    </lineage>
</organism>
<dbReference type="AlphaFoldDB" id="A0A368L1R6"/>
<evidence type="ECO:0000313" key="2">
    <source>
        <dbReference type="EMBL" id="RCS57506.1"/>
    </source>
</evidence>
<feature type="domain" description="Carrier" evidence="1">
    <location>
        <begin position="6"/>
        <end position="81"/>
    </location>
</feature>
<dbReference type="RefSeq" id="WP_114402987.1">
    <property type="nucleotide sequence ID" value="NZ_QPGB01000003.1"/>
</dbReference>
<evidence type="ECO:0000259" key="1">
    <source>
        <dbReference type="PROSITE" id="PS50075"/>
    </source>
</evidence>
<comment type="caution">
    <text evidence="2">The sequence shown here is derived from an EMBL/GenBank/DDBJ whole genome shotgun (WGS) entry which is preliminary data.</text>
</comment>
<protein>
    <submittedName>
        <fullName evidence="2">Acyl carrier protein</fullName>
    </submittedName>
</protein>
<dbReference type="Pfam" id="PF00550">
    <property type="entry name" value="PP-binding"/>
    <property type="match status" value="1"/>
</dbReference>
<reference evidence="2 3" key="1">
    <citation type="journal article" date="2018" name="Int. J. Syst. Evol. Microbiol.">
        <title>Parvibium lacunae gen. nov., sp. nov., a new member of the family Alcaligenaceae isolated from a freshwater pond.</title>
        <authorList>
            <person name="Chen W.M."/>
            <person name="Xie P.B."/>
            <person name="Hsu M.Y."/>
            <person name="Sheu S.Y."/>
        </authorList>
    </citation>
    <scope>NUCLEOTIDE SEQUENCE [LARGE SCALE GENOMIC DNA]</scope>
    <source>
        <strain evidence="2 3">KMB9</strain>
    </source>
</reference>
<dbReference type="InterPro" id="IPR009081">
    <property type="entry name" value="PP-bd_ACP"/>
</dbReference>
<keyword evidence="3" id="KW-1185">Reference proteome</keyword>
<dbReference type="PROSITE" id="PS50075">
    <property type="entry name" value="CARRIER"/>
    <property type="match status" value="1"/>
</dbReference>
<dbReference type="InterPro" id="IPR036736">
    <property type="entry name" value="ACP-like_sf"/>
</dbReference>
<accession>A0A368L1R6</accession>
<sequence length="83" mass="9426">MEVVYKEAQDTVYGILSATFEIESARLTPDTRLIEDLDLDSIDLVELAIQLQDSVTQSVEVEQVRQVKTVGDVIDMLVKYKQH</sequence>
<dbReference type="SUPFAM" id="SSF47336">
    <property type="entry name" value="ACP-like"/>
    <property type="match status" value="1"/>
</dbReference>
<name>A0A368L1R6_9BURK</name>
<evidence type="ECO:0000313" key="3">
    <source>
        <dbReference type="Proteomes" id="UP000252357"/>
    </source>
</evidence>
<dbReference type="EMBL" id="QPGB01000003">
    <property type="protein sequence ID" value="RCS57506.1"/>
    <property type="molecule type" value="Genomic_DNA"/>
</dbReference>
<proteinExistence type="predicted"/>
<dbReference type="NCBIfam" id="NF003757">
    <property type="entry name" value="PRK05350.1"/>
    <property type="match status" value="1"/>
</dbReference>
<dbReference type="Gene3D" id="1.10.1200.10">
    <property type="entry name" value="ACP-like"/>
    <property type="match status" value="1"/>
</dbReference>
<gene>
    <name evidence="2" type="ORF">DU000_08640</name>
</gene>
<dbReference type="Proteomes" id="UP000252357">
    <property type="component" value="Unassembled WGS sequence"/>
</dbReference>